<sequence>MDRCPPEICSEIYAFACLDGGRTGRSLSLVSKFTNETSKPYKLQSISLIGHAQIYAFADLVERTPEHLRRVKSIFVSAHSRETAILPRAVAPEYHRRSEVYAALKRILTAIAPCVEIAHVFLVFFRPFVLLPVSLPHLEELVIHGAIEPSTTPFNPQIYFPSLKYLWLTSSGSPTFLLQKVLPVAPILEQLRLSEIKSEIHAEDWKRQSSSTRRIRSYDVRTT</sequence>
<dbReference type="OrthoDB" id="2748701at2759"/>
<proteinExistence type="predicted"/>
<protein>
    <recommendedName>
        <fullName evidence="3">F-box domain-containing protein</fullName>
    </recommendedName>
</protein>
<name>A0A9P6D2R3_9AGAR</name>
<reference evidence="1" key="1">
    <citation type="submission" date="2020-11" db="EMBL/GenBank/DDBJ databases">
        <authorList>
            <consortium name="DOE Joint Genome Institute"/>
            <person name="Ahrendt S."/>
            <person name="Riley R."/>
            <person name="Andreopoulos W."/>
            <person name="Labutti K."/>
            <person name="Pangilinan J."/>
            <person name="Ruiz-Duenas F.J."/>
            <person name="Barrasa J.M."/>
            <person name="Sanchez-Garcia M."/>
            <person name="Camarero S."/>
            <person name="Miyauchi S."/>
            <person name="Serrano A."/>
            <person name="Linde D."/>
            <person name="Babiker R."/>
            <person name="Drula E."/>
            <person name="Ayuso-Fernandez I."/>
            <person name="Pacheco R."/>
            <person name="Padilla G."/>
            <person name="Ferreira P."/>
            <person name="Barriuso J."/>
            <person name="Kellner H."/>
            <person name="Castanera R."/>
            <person name="Alfaro M."/>
            <person name="Ramirez L."/>
            <person name="Pisabarro A.G."/>
            <person name="Kuo A."/>
            <person name="Tritt A."/>
            <person name="Lipzen A."/>
            <person name="He G."/>
            <person name="Yan M."/>
            <person name="Ng V."/>
            <person name="Cullen D."/>
            <person name="Martin F."/>
            <person name="Rosso M.-N."/>
            <person name="Henrissat B."/>
            <person name="Hibbett D."/>
            <person name="Martinez A.T."/>
            <person name="Grigoriev I.V."/>
        </authorList>
    </citation>
    <scope>NUCLEOTIDE SEQUENCE</scope>
    <source>
        <strain evidence="1">CIRM-BRFM 674</strain>
    </source>
</reference>
<evidence type="ECO:0008006" key="3">
    <source>
        <dbReference type="Google" id="ProtNLM"/>
    </source>
</evidence>
<dbReference type="Proteomes" id="UP000807469">
    <property type="component" value="Unassembled WGS sequence"/>
</dbReference>
<accession>A0A9P6D2R3</accession>
<evidence type="ECO:0000313" key="2">
    <source>
        <dbReference type="Proteomes" id="UP000807469"/>
    </source>
</evidence>
<keyword evidence="2" id="KW-1185">Reference proteome</keyword>
<organism evidence="1 2">
    <name type="scientific">Pholiota conissans</name>
    <dbReference type="NCBI Taxonomy" id="109636"/>
    <lineage>
        <taxon>Eukaryota</taxon>
        <taxon>Fungi</taxon>
        <taxon>Dikarya</taxon>
        <taxon>Basidiomycota</taxon>
        <taxon>Agaricomycotina</taxon>
        <taxon>Agaricomycetes</taxon>
        <taxon>Agaricomycetidae</taxon>
        <taxon>Agaricales</taxon>
        <taxon>Agaricineae</taxon>
        <taxon>Strophariaceae</taxon>
        <taxon>Pholiota</taxon>
    </lineage>
</organism>
<dbReference type="EMBL" id="MU155180">
    <property type="protein sequence ID" value="KAF9481345.1"/>
    <property type="molecule type" value="Genomic_DNA"/>
</dbReference>
<evidence type="ECO:0000313" key="1">
    <source>
        <dbReference type="EMBL" id="KAF9481345.1"/>
    </source>
</evidence>
<gene>
    <name evidence="1" type="ORF">BDN70DRAFT_831326</name>
</gene>
<dbReference type="AlphaFoldDB" id="A0A9P6D2R3"/>
<comment type="caution">
    <text evidence="1">The sequence shown here is derived from an EMBL/GenBank/DDBJ whole genome shotgun (WGS) entry which is preliminary data.</text>
</comment>